<accession>A0ABU3CF32</accession>
<dbReference type="Proteomes" id="UP001262889">
    <property type="component" value="Unassembled WGS sequence"/>
</dbReference>
<dbReference type="InterPro" id="IPR025246">
    <property type="entry name" value="IS30-like_HTH"/>
</dbReference>
<dbReference type="RefSeq" id="WP_311536573.1">
    <property type="nucleotide sequence ID" value="NZ_JAVRHQ010000054.1"/>
</dbReference>
<dbReference type="NCBIfam" id="NF033563">
    <property type="entry name" value="transpos_IS30"/>
    <property type="match status" value="1"/>
</dbReference>
<dbReference type="InterPro" id="IPR051917">
    <property type="entry name" value="Transposase-Integrase"/>
</dbReference>
<dbReference type="EMBL" id="JAVRHQ010000054">
    <property type="protein sequence ID" value="MDT0644958.1"/>
    <property type="molecule type" value="Genomic_DNA"/>
</dbReference>
<dbReference type="PANTHER" id="PTHR10948:SF23">
    <property type="entry name" value="TRANSPOSASE INSI FOR INSERTION SEQUENCE ELEMENT IS30A-RELATED"/>
    <property type="match status" value="1"/>
</dbReference>
<reference evidence="3 4" key="1">
    <citation type="submission" date="2023-09" db="EMBL/GenBank/DDBJ databases">
        <authorList>
            <person name="Rey-Velasco X."/>
        </authorList>
    </citation>
    <scope>NUCLEOTIDE SEQUENCE [LARGE SCALE GENOMIC DNA]</scope>
    <source>
        <strain evidence="3 4">F363</strain>
    </source>
</reference>
<feature type="domain" description="Integrase catalytic" evidence="2">
    <location>
        <begin position="168"/>
        <end position="330"/>
    </location>
</feature>
<dbReference type="InterPro" id="IPR001584">
    <property type="entry name" value="Integrase_cat-core"/>
</dbReference>
<dbReference type="InterPro" id="IPR053392">
    <property type="entry name" value="Transposase_IS30-like"/>
</dbReference>
<dbReference type="PROSITE" id="PS50994">
    <property type="entry name" value="INTEGRASE"/>
    <property type="match status" value="1"/>
</dbReference>
<dbReference type="SUPFAM" id="SSF53098">
    <property type="entry name" value="Ribonuclease H-like"/>
    <property type="match status" value="1"/>
</dbReference>
<sequence length="337" mass="39955">MELKKHRRLSYKERVIIQSLLEENKSKSFIANKLSRTRSTITREVNKWVTKPTEKYNADLAQWNAKDDYLNKRNKDKMSTYKRLCIYVYKGLLKDWSPEQISGRIKEDYPNDPVMTISHEAIYQHIYNKPQARLNLKLIKLLARGTQRRRSRKKRRTKGSRIIDQVSIDQRPAHINLREESGHWEGDLMVGANHKSVIGTIVERKFRYTLIVKLDNKKANHISKKFSKTLNQMEPIFKRTMTYDNGIEMAGHKKITQKTGMKIYFAHPYSSWERGTNENTNGLIRRYLPKGTNFNNIDEKQLKIIQDKLNNRPRKILGFKTPQEMMDLERKKLYLNT</sequence>
<dbReference type="InterPro" id="IPR012337">
    <property type="entry name" value="RNaseH-like_sf"/>
</dbReference>
<keyword evidence="4" id="KW-1185">Reference proteome</keyword>
<dbReference type="PANTHER" id="PTHR10948">
    <property type="entry name" value="TRANSPOSASE"/>
    <property type="match status" value="1"/>
</dbReference>
<dbReference type="Gene3D" id="3.30.420.10">
    <property type="entry name" value="Ribonuclease H-like superfamily/Ribonuclease H"/>
    <property type="match status" value="1"/>
</dbReference>
<gene>
    <name evidence="3" type="ORF">RM553_19150</name>
</gene>
<evidence type="ECO:0000313" key="4">
    <source>
        <dbReference type="Proteomes" id="UP001262889"/>
    </source>
</evidence>
<name>A0ABU3CF32_9FLAO</name>
<evidence type="ECO:0000256" key="1">
    <source>
        <dbReference type="ARBA" id="ARBA00023172"/>
    </source>
</evidence>
<dbReference type="Pfam" id="PF13936">
    <property type="entry name" value="HTH_38"/>
    <property type="match status" value="1"/>
</dbReference>
<evidence type="ECO:0000259" key="2">
    <source>
        <dbReference type="PROSITE" id="PS50994"/>
    </source>
</evidence>
<evidence type="ECO:0000313" key="3">
    <source>
        <dbReference type="EMBL" id="MDT0644958.1"/>
    </source>
</evidence>
<organism evidence="3 4">
    <name type="scientific">Autumnicola tepida</name>
    <dbReference type="NCBI Taxonomy" id="3075595"/>
    <lineage>
        <taxon>Bacteria</taxon>
        <taxon>Pseudomonadati</taxon>
        <taxon>Bacteroidota</taxon>
        <taxon>Flavobacteriia</taxon>
        <taxon>Flavobacteriales</taxon>
        <taxon>Flavobacteriaceae</taxon>
        <taxon>Autumnicola</taxon>
    </lineage>
</organism>
<comment type="caution">
    <text evidence="3">The sequence shown here is derived from an EMBL/GenBank/DDBJ whole genome shotgun (WGS) entry which is preliminary data.</text>
</comment>
<protein>
    <submittedName>
        <fullName evidence="3">IS30 family transposase</fullName>
    </submittedName>
</protein>
<keyword evidence="1" id="KW-0233">DNA recombination</keyword>
<proteinExistence type="predicted"/>
<dbReference type="InterPro" id="IPR036397">
    <property type="entry name" value="RNaseH_sf"/>
</dbReference>